<name>A0ABX1DFR5_9FLAO</name>
<dbReference type="PANTHER" id="PTHR48107">
    <property type="entry name" value="NADPH-DEPENDENT ALDEHYDE REDUCTASE-LIKE PROTEIN, CHLOROPLASTIC-RELATED"/>
    <property type="match status" value="1"/>
</dbReference>
<gene>
    <name evidence="3" type="ORF">HC176_16500</name>
</gene>
<evidence type="ECO:0000313" key="4">
    <source>
        <dbReference type="Proteomes" id="UP000760545"/>
    </source>
</evidence>
<dbReference type="EMBL" id="JAAVJS010000237">
    <property type="protein sequence ID" value="NJX17075.1"/>
    <property type="molecule type" value="Genomic_DNA"/>
</dbReference>
<dbReference type="InterPro" id="IPR002347">
    <property type="entry name" value="SDR_fam"/>
</dbReference>
<dbReference type="Proteomes" id="UP000760545">
    <property type="component" value="Unassembled WGS sequence"/>
</dbReference>
<dbReference type="SUPFAM" id="SSF51735">
    <property type="entry name" value="NAD(P)-binding Rossmann-fold domains"/>
    <property type="match status" value="1"/>
</dbReference>
<comment type="similarity">
    <text evidence="1">Belongs to the short-chain dehydrogenases/reductases (SDR) family.</text>
</comment>
<proteinExistence type="inferred from homology"/>
<reference evidence="3 4" key="1">
    <citation type="submission" date="2020-03" db="EMBL/GenBank/DDBJ databases">
        <title>Tamlana sp. nov, isolated from XXX.</title>
        <authorList>
            <person name="Cao W.R."/>
        </authorList>
    </citation>
    <scope>NUCLEOTIDE SEQUENCE [LARGE SCALE GENOMIC DNA]</scope>
    <source>
        <strain evidence="3 4">HST1-43</strain>
    </source>
</reference>
<dbReference type="Gene3D" id="3.40.50.720">
    <property type="entry name" value="NAD(P)-binding Rossmann-like Domain"/>
    <property type="match status" value="1"/>
</dbReference>
<evidence type="ECO:0000256" key="1">
    <source>
        <dbReference type="ARBA" id="ARBA00006484"/>
    </source>
</evidence>
<feature type="non-terminal residue" evidence="3">
    <location>
        <position position="1"/>
    </location>
</feature>
<evidence type="ECO:0000256" key="2">
    <source>
        <dbReference type="ARBA" id="ARBA00023002"/>
    </source>
</evidence>
<sequence length="76" mass="7997">EKNIRVNGVAPGPIWTPLIPATFDEEHVSEFGKKVPLGRPGQPSEVAPAYVFLASKDGSYITGQVIHVNGGEVVGA</sequence>
<dbReference type="Pfam" id="PF13561">
    <property type="entry name" value="adh_short_C2"/>
    <property type="match status" value="1"/>
</dbReference>
<keyword evidence="4" id="KW-1185">Reference proteome</keyword>
<evidence type="ECO:0000313" key="3">
    <source>
        <dbReference type="EMBL" id="NJX17075.1"/>
    </source>
</evidence>
<protein>
    <submittedName>
        <fullName evidence="3">SDR family oxidoreductase</fullName>
    </submittedName>
</protein>
<dbReference type="InterPro" id="IPR036291">
    <property type="entry name" value="NAD(P)-bd_dom_sf"/>
</dbReference>
<dbReference type="RefSeq" id="WP_167920089.1">
    <property type="nucleotide sequence ID" value="NZ_JAAVJS010000237.1"/>
</dbReference>
<comment type="caution">
    <text evidence="3">The sequence shown here is derived from an EMBL/GenBank/DDBJ whole genome shotgun (WGS) entry which is preliminary data.</text>
</comment>
<keyword evidence="2" id="KW-0560">Oxidoreductase</keyword>
<accession>A0ABX1DFR5</accession>
<organism evidence="3 4">
    <name type="scientific">Tamlana crocina</name>
    <dbReference type="NCBI Taxonomy" id="393006"/>
    <lineage>
        <taxon>Bacteria</taxon>
        <taxon>Pseudomonadati</taxon>
        <taxon>Bacteroidota</taxon>
        <taxon>Flavobacteriia</taxon>
        <taxon>Flavobacteriales</taxon>
        <taxon>Flavobacteriaceae</taxon>
        <taxon>Tamlana</taxon>
    </lineage>
</organism>
<dbReference type="PRINTS" id="PR00081">
    <property type="entry name" value="GDHRDH"/>
</dbReference>
<dbReference type="PANTHER" id="PTHR48107:SF16">
    <property type="entry name" value="NADPH-DEPENDENT ALDEHYDE REDUCTASE 1, CHLOROPLASTIC"/>
    <property type="match status" value="1"/>
</dbReference>